<proteinExistence type="predicted"/>
<dbReference type="EMBL" id="OIVN01003912">
    <property type="protein sequence ID" value="SPD14336.1"/>
    <property type="molecule type" value="Genomic_DNA"/>
</dbReference>
<accession>A0A2N9HJH3</accession>
<dbReference type="AlphaFoldDB" id="A0A2N9HJH3"/>
<evidence type="ECO:0000313" key="1">
    <source>
        <dbReference type="EMBL" id="SPD14336.1"/>
    </source>
</evidence>
<protein>
    <submittedName>
        <fullName evidence="1">Uncharacterized protein</fullName>
    </submittedName>
</protein>
<sequence>MLSLAEEHKCDPFRDATSTYTGPPKPSNGLWLRFTMGGRRWFNIESKSFEFALESSGIRIIERGRKSASSLTLGKEGVQWIHKGMTGVSAQPPEQSFARTLREDREGGHDRWGWRGFNLALTGLLGQSQPVHSQLEALADEKNHYTCALTPMTLCRLGSDTSTKVQIAGDATKWLLRLRDGRSIVLPVSCLCGAGVMPGSDEMGQAMVATEEGMTLESLEGWCDDEKYGGFDGRGSGFLGCRYLLTDFWVGGELTFPKEPSDWVREKYQEFGEYLGASYEGYESEVMGLLRAIEQSGLKKNEGSLGIVVTPKVSKTSKGARELKNLVSSVNYEGGSSKRHTMNSGGSLCLTCQ</sequence>
<gene>
    <name evidence="1" type="ORF">FSB_LOCUS42218</name>
</gene>
<reference evidence="1" key="1">
    <citation type="submission" date="2018-02" db="EMBL/GenBank/DDBJ databases">
        <authorList>
            <person name="Cohen D.B."/>
            <person name="Kent A.D."/>
        </authorList>
    </citation>
    <scope>NUCLEOTIDE SEQUENCE</scope>
</reference>
<name>A0A2N9HJH3_FAGSY</name>
<organism evidence="1">
    <name type="scientific">Fagus sylvatica</name>
    <name type="common">Beechnut</name>
    <dbReference type="NCBI Taxonomy" id="28930"/>
    <lineage>
        <taxon>Eukaryota</taxon>
        <taxon>Viridiplantae</taxon>
        <taxon>Streptophyta</taxon>
        <taxon>Embryophyta</taxon>
        <taxon>Tracheophyta</taxon>
        <taxon>Spermatophyta</taxon>
        <taxon>Magnoliopsida</taxon>
        <taxon>eudicotyledons</taxon>
        <taxon>Gunneridae</taxon>
        <taxon>Pentapetalae</taxon>
        <taxon>rosids</taxon>
        <taxon>fabids</taxon>
        <taxon>Fagales</taxon>
        <taxon>Fagaceae</taxon>
        <taxon>Fagus</taxon>
    </lineage>
</organism>